<dbReference type="EMBL" id="MU069485">
    <property type="protein sequence ID" value="KAF5841431.1"/>
    <property type="molecule type" value="Genomic_DNA"/>
</dbReference>
<accession>A0ABQ7H3K6</accession>
<dbReference type="Proteomes" id="UP000815325">
    <property type="component" value="Unassembled WGS sequence"/>
</dbReference>
<sequence length="231" mass="25028">MLSSSNVVSGPIAKAVWQCSTCWKVFPPLVSSHNLVEEALVCVGSRNSSSSVDRGAEELSTTSCRDTNELSQQRGWLHRAVKQKGDESFTEMLERRQKAWYAKLSNWEKAYLAAGALGGGLYAYSKVDWDGSKAAAAEAKRAKEAQLLEDRLKAVPAFLQGKSFLGDENSPLEGASPAEIEALAETARQSMPAPQLAFSSQWAKGPLEEDPYDGLSPEEIDALVESQGRSS</sequence>
<name>A0ABQ7H3K6_DUNSA</name>
<feature type="region of interest" description="Disordered" evidence="1">
    <location>
        <begin position="187"/>
        <end position="215"/>
    </location>
</feature>
<proteinExistence type="predicted"/>
<comment type="caution">
    <text evidence="2">The sequence shown here is derived from an EMBL/GenBank/DDBJ whole genome shotgun (WGS) entry which is preliminary data.</text>
</comment>
<reference evidence="2" key="1">
    <citation type="submission" date="2017-08" db="EMBL/GenBank/DDBJ databases">
        <authorList>
            <person name="Polle J.E."/>
            <person name="Barry K."/>
            <person name="Cushman J."/>
            <person name="Schmutz J."/>
            <person name="Tran D."/>
            <person name="Hathwaick L.T."/>
            <person name="Yim W.C."/>
            <person name="Jenkins J."/>
            <person name="Mckie-Krisberg Z.M."/>
            <person name="Prochnik S."/>
            <person name="Lindquist E."/>
            <person name="Dockter R.B."/>
            <person name="Adam C."/>
            <person name="Molina H."/>
            <person name="Bunkerborg J."/>
            <person name="Jin E."/>
            <person name="Buchheim M."/>
            <person name="Magnuson J."/>
        </authorList>
    </citation>
    <scope>NUCLEOTIDE SEQUENCE</scope>
    <source>
        <strain evidence="2">CCAP 19/18</strain>
    </source>
</reference>
<organism evidence="2 3">
    <name type="scientific">Dunaliella salina</name>
    <name type="common">Green alga</name>
    <name type="synonym">Protococcus salinus</name>
    <dbReference type="NCBI Taxonomy" id="3046"/>
    <lineage>
        <taxon>Eukaryota</taxon>
        <taxon>Viridiplantae</taxon>
        <taxon>Chlorophyta</taxon>
        <taxon>core chlorophytes</taxon>
        <taxon>Chlorophyceae</taxon>
        <taxon>CS clade</taxon>
        <taxon>Chlamydomonadales</taxon>
        <taxon>Dunaliellaceae</taxon>
        <taxon>Dunaliella</taxon>
    </lineage>
</organism>
<evidence type="ECO:0000313" key="2">
    <source>
        <dbReference type="EMBL" id="KAF5841431.1"/>
    </source>
</evidence>
<gene>
    <name evidence="2" type="ORF">DUNSADRAFT_12875</name>
</gene>
<evidence type="ECO:0000313" key="3">
    <source>
        <dbReference type="Proteomes" id="UP000815325"/>
    </source>
</evidence>
<evidence type="ECO:0000256" key="1">
    <source>
        <dbReference type="SAM" id="MobiDB-lite"/>
    </source>
</evidence>
<protein>
    <submittedName>
        <fullName evidence="2">Uncharacterized protein</fullName>
    </submittedName>
</protein>
<keyword evidence="3" id="KW-1185">Reference proteome</keyword>